<protein>
    <submittedName>
        <fullName evidence="1">Uncharacterized protein</fullName>
    </submittedName>
</protein>
<reference evidence="1 2" key="1">
    <citation type="journal article" date="2019" name="BMC Genomics">
        <title>New insights from Opisthorchis felineus genome: update on genomics of the epidemiologically important liver flukes.</title>
        <authorList>
            <person name="Ershov N.I."/>
            <person name="Mordvinov V.A."/>
            <person name="Prokhortchouk E.B."/>
            <person name="Pakharukova M.Y."/>
            <person name="Gunbin K.V."/>
            <person name="Ustyantsev K."/>
            <person name="Genaev M.A."/>
            <person name="Blinov A.G."/>
            <person name="Mazur A."/>
            <person name="Boulygina E."/>
            <person name="Tsygankova S."/>
            <person name="Khrameeva E."/>
            <person name="Chekanov N."/>
            <person name="Fan G."/>
            <person name="Xiao A."/>
            <person name="Zhang H."/>
            <person name="Xu X."/>
            <person name="Yang H."/>
            <person name="Solovyev V."/>
            <person name="Lee S.M."/>
            <person name="Liu X."/>
            <person name="Afonnikov D.A."/>
            <person name="Skryabin K.G."/>
        </authorList>
    </citation>
    <scope>NUCLEOTIDE SEQUENCE [LARGE SCALE GENOMIC DNA]</scope>
    <source>
        <strain evidence="1">AK-0245</strain>
        <tissue evidence="1">Whole organism</tissue>
    </source>
</reference>
<dbReference type="OrthoDB" id="6278799at2759"/>
<dbReference type="EMBL" id="SJOL01006421">
    <property type="protein sequence ID" value="TGZ67308.1"/>
    <property type="molecule type" value="Genomic_DNA"/>
</dbReference>
<keyword evidence="2" id="KW-1185">Reference proteome</keyword>
<dbReference type="AlphaFoldDB" id="A0A4S2M0G5"/>
<sequence>MSDGEKVNNTTVGGGAGEAESFRELTNLVNEVLRQFQDGIIKMIDKVNNKNILFGKSDSFESFSVRKKPIA</sequence>
<evidence type="ECO:0000313" key="1">
    <source>
        <dbReference type="EMBL" id="TGZ67308.1"/>
    </source>
</evidence>
<proteinExistence type="predicted"/>
<comment type="caution">
    <text evidence="1">The sequence shown here is derived from an EMBL/GenBank/DDBJ whole genome shotgun (WGS) entry which is preliminary data.</text>
</comment>
<dbReference type="Proteomes" id="UP000308267">
    <property type="component" value="Unassembled WGS sequence"/>
</dbReference>
<evidence type="ECO:0000313" key="2">
    <source>
        <dbReference type="Proteomes" id="UP000308267"/>
    </source>
</evidence>
<gene>
    <name evidence="1" type="ORF">CRM22_004857</name>
</gene>
<name>A0A4S2M0G5_OPIFE</name>
<organism evidence="1 2">
    <name type="scientific">Opisthorchis felineus</name>
    <dbReference type="NCBI Taxonomy" id="147828"/>
    <lineage>
        <taxon>Eukaryota</taxon>
        <taxon>Metazoa</taxon>
        <taxon>Spiralia</taxon>
        <taxon>Lophotrochozoa</taxon>
        <taxon>Platyhelminthes</taxon>
        <taxon>Trematoda</taxon>
        <taxon>Digenea</taxon>
        <taxon>Opisthorchiida</taxon>
        <taxon>Opisthorchiata</taxon>
        <taxon>Opisthorchiidae</taxon>
        <taxon>Opisthorchis</taxon>
    </lineage>
</organism>
<accession>A0A4S2M0G5</accession>